<feature type="transmembrane region" description="Helical" evidence="1">
    <location>
        <begin position="38"/>
        <end position="64"/>
    </location>
</feature>
<dbReference type="AlphaFoldDB" id="A0A812E8F6"/>
<gene>
    <name evidence="2" type="ORF">SPHA_69766</name>
</gene>
<evidence type="ECO:0000313" key="3">
    <source>
        <dbReference type="Proteomes" id="UP000597762"/>
    </source>
</evidence>
<proteinExistence type="predicted"/>
<feature type="transmembrane region" description="Helical" evidence="1">
    <location>
        <begin position="97"/>
        <end position="120"/>
    </location>
</feature>
<feature type="transmembrane region" description="Helical" evidence="1">
    <location>
        <begin position="71"/>
        <end position="91"/>
    </location>
</feature>
<keyword evidence="1" id="KW-0472">Membrane</keyword>
<keyword evidence="3" id="KW-1185">Reference proteome</keyword>
<name>A0A812E8F6_ACAPH</name>
<organism evidence="2 3">
    <name type="scientific">Acanthosepion pharaonis</name>
    <name type="common">Pharaoh cuttlefish</name>
    <name type="synonym">Sepia pharaonis</name>
    <dbReference type="NCBI Taxonomy" id="158019"/>
    <lineage>
        <taxon>Eukaryota</taxon>
        <taxon>Metazoa</taxon>
        <taxon>Spiralia</taxon>
        <taxon>Lophotrochozoa</taxon>
        <taxon>Mollusca</taxon>
        <taxon>Cephalopoda</taxon>
        <taxon>Coleoidea</taxon>
        <taxon>Decapodiformes</taxon>
        <taxon>Sepiida</taxon>
        <taxon>Sepiina</taxon>
        <taxon>Sepiidae</taxon>
        <taxon>Acanthosepion</taxon>
    </lineage>
</organism>
<accession>A0A812E8F6</accession>
<feature type="transmembrane region" description="Helical" evidence="1">
    <location>
        <begin position="163"/>
        <end position="185"/>
    </location>
</feature>
<dbReference type="EMBL" id="CAHIKZ030005103">
    <property type="protein sequence ID" value="CAE1319356.1"/>
    <property type="molecule type" value="Genomic_DNA"/>
</dbReference>
<keyword evidence="1" id="KW-1133">Transmembrane helix</keyword>
<reference evidence="2" key="1">
    <citation type="submission" date="2021-01" db="EMBL/GenBank/DDBJ databases">
        <authorList>
            <person name="Li R."/>
            <person name="Bekaert M."/>
        </authorList>
    </citation>
    <scope>NUCLEOTIDE SEQUENCE</scope>
    <source>
        <strain evidence="2">Farmed</strain>
    </source>
</reference>
<dbReference type="Proteomes" id="UP000597762">
    <property type="component" value="Unassembled WGS sequence"/>
</dbReference>
<sequence length="198" mass="23548">MQGRCKSFYLGLFLANQNSDRCYESNRIFSAIPPFFSFFFPFCFLPFNSFLLAFISFLSTFFLFHSFVAKTIYSFPLPFFLSVFLLHHTFLHNNHSLTTILFLFPSFFLFSIPSFILHLFPSFSILPFFDHSFLFPLSFFPCFFCYFPSSLSFLPMCPCFFKIFPFVISFSSYFFPFPLSFFLLLSFRFLNSYFSFIS</sequence>
<evidence type="ECO:0000313" key="2">
    <source>
        <dbReference type="EMBL" id="CAE1319356.1"/>
    </source>
</evidence>
<feature type="transmembrane region" description="Helical" evidence="1">
    <location>
        <begin position="132"/>
        <end position="151"/>
    </location>
</feature>
<keyword evidence="1" id="KW-0812">Transmembrane</keyword>
<evidence type="ECO:0000256" key="1">
    <source>
        <dbReference type="SAM" id="Phobius"/>
    </source>
</evidence>
<comment type="caution">
    <text evidence="2">The sequence shown here is derived from an EMBL/GenBank/DDBJ whole genome shotgun (WGS) entry which is preliminary data.</text>
</comment>
<protein>
    <submittedName>
        <fullName evidence="2">Uncharacterized protein</fullName>
    </submittedName>
</protein>